<dbReference type="AlphaFoldDB" id="A0A9K3KES7"/>
<reference evidence="2" key="2">
    <citation type="submission" date="2021-04" db="EMBL/GenBank/DDBJ databases">
        <authorList>
            <person name="Podell S."/>
        </authorList>
    </citation>
    <scope>NUCLEOTIDE SEQUENCE</scope>
    <source>
        <strain evidence="2">Hildebrandi</strain>
    </source>
</reference>
<dbReference type="OrthoDB" id="10543030at2759"/>
<keyword evidence="3" id="KW-1185">Reference proteome</keyword>
<comment type="caution">
    <text evidence="2">The sequence shown here is derived from an EMBL/GenBank/DDBJ whole genome shotgun (WGS) entry which is preliminary data.</text>
</comment>
<name>A0A9K3KES7_9STRA</name>
<feature type="compositionally biased region" description="Acidic residues" evidence="1">
    <location>
        <begin position="56"/>
        <end position="79"/>
    </location>
</feature>
<proteinExistence type="predicted"/>
<protein>
    <submittedName>
        <fullName evidence="2">Uncharacterized protein</fullName>
    </submittedName>
</protein>
<accession>A0A9K3KES7</accession>
<sequence length="336" mass="39640">MSDRRLRYRNATERDERRNSGGNIERDTRNFSPLPGRRNAEGRNDADDVNSNDSGSETDEEDDDNWQENAEDENDQDDEMATNRSILWLCQEGQLRLALHRFDNLKRQDQEKLKKEIFQIGRDQNTALHEILMGGTTERSSYRLAFQLVEHCRKHYPQEFRQSLSIRPPSHRRTPLHWAAWGNAELNLVRFLALANPDALLMDDADGRTPYQIFNRYFSQVRPTQDMLFRMTKGWKQSLIRRTIQKCVIRYFLQQQLRPFDKTHRQQTGIKPKPWFVLSILGILVQSEMRPLYDHILAYSGGMIKERRLGISTRRNKSQKRKRAVEEDQVVVVVEP</sequence>
<evidence type="ECO:0000313" key="2">
    <source>
        <dbReference type="EMBL" id="KAG7341790.1"/>
    </source>
</evidence>
<reference evidence="2" key="1">
    <citation type="journal article" date="2021" name="Sci. Rep.">
        <title>Diploid genomic architecture of Nitzschia inconspicua, an elite biomass production diatom.</title>
        <authorList>
            <person name="Oliver A."/>
            <person name="Podell S."/>
            <person name="Pinowska A."/>
            <person name="Traller J.C."/>
            <person name="Smith S.R."/>
            <person name="McClure R."/>
            <person name="Beliaev A."/>
            <person name="Bohutskyi P."/>
            <person name="Hill E.A."/>
            <person name="Rabines A."/>
            <person name="Zheng H."/>
            <person name="Allen L.Z."/>
            <person name="Kuo A."/>
            <person name="Grigoriev I.V."/>
            <person name="Allen A.E."/>
            <person name="Hazlebeck D."/>
            <person name="Allen E.E."/>
        </authorList>
    </citation>
    <scope>NUCLEOTIDE SEQUENCE</scope>
    <source>
        <strain evidence="2">Hildebrandi</strain>
    </source>
</reference>
<evidence type="ECO:0000256" key="1">
    <source>
        <dbReference type="SAM" id="MobiDB-lite"/>
    </source>
</evidence>
<gene>
    <name evidence="2" type="ORF">IV203_006882</name>
</gene>
<evidence type="ECO:0000313" key="3">
    <source>
        <dbReference type="Proteomes" id="UP000693970"/>
    </source>
</evidence>
<organism evidence="2 3">
    <name type="scientific">Nitzschia inconspicua</name>
    <dbReference type="NCBI Taxonomy" id="303405"/>
    <lineage>
        <taxon>Eukaryota</taxon>
        <taxon>Sar</taxon>
        <taxon>Stramenopiles</taxon>
        <taxon>Ochrophyta</taxon>
        <taxon>Bacillariophyta</taxon>
        <taxon>Bacillariophyceae</taxon>
        <taxon>Bacillariophycidae</taxon>
        <taxon>Bacillariales</taxon>
        <taxon>Bacillariaceae</taxon>
        <taxon>Nitzschia</taxon>
    </lineage>
</organism>
<dbReference type="EMBL" id="JAGRRH010000025">
    <property type="protein sequence ID" value="KAG7341790.1"/>
    <property type="molecule type" value="Genomic_DNA"/>
</dbReference>
<dbReference type="Proteomes" id="UP000693970">
    <property type="component" value="Unassembled WGS sequence"/>
</dbReference>
<feature type="region of interest" description="Disordered" evidence="1">
    <location>
        <begin position="1"/>
        <end position="79"/>
    </location>
</feature>
<feature type="compositionally biased region" description="Basic and acidic residues" evidence="1">
    <location>
        <begin position="1"/>
        <end position="29"/>
    </location>
</feature>